<evidence type="ECO:0000313" key="3">
    <source>
        <dbReference type="EMBL" id="PFG38276.1"/>
    </source>
</evidence>
<sequence length="77" mass="8515">MDNDVHNSFPPPTAADRVDDVDISDDGAAATGRMRSRRSRLAPPAADERVELPRRDYLPWVVMGVLMGMAVAVYFLL</sequence>
<evidence type="ECO:0000313" key="4">
    <source>
        <dbReference type="Proteomes" id="UP000222106"/>
    </source>
</evidence>
<keyword evidence="4" id="KW-1185">Reference proteome</keyword>
<evidence type="ECO:0000256" key="1">
    <source>
        <dbReference type="SAM" id="MobiDB-lite"/>
    </source>
</evidence>
<dbReference type="Proteomes" id="UP000222106">
    <property type="component" value="Unassembled WGS sequence"/>
</dbReference>
<protein>
    <submittedName>
        <fullName evidence="3">Uncharacterized protein</fullName>
    </submittedName>
</protein>
<dbReference type="RefSeq" id="WP_098482580.1">
    <property type="nucleotide sequence ID" value="NZ_PDJI01000004.1"/>
</dbReference>
<proteinExistence type="predicted"/>
<organism evidence="3 4">
    <name type="scientific">Georgenia soli</name>
    <dbReference type="NCBI Taxonomy" id="638953"/>
    <lineage>
        <taxon>Bacteria</taxon>
        <taxon>Bacillati</taxon>
        <taxon>Actinomycetota</taxon>
        <taxon>Actinomycetes</taxon>
        <taxon>Micrococcales</taxon>
        <taxon>Bogoriellaceae</taxon>
        <taxon>Georgenia</taxon>
    </lineage>
</organism>
<comment type="caution">
    <text evidence="3">The sequence shown here is derived from an EMBL/GenBank/DDBJ whole genome shotgun (WGS) entry which is preliminary data.</text>
</comment>
<keyword evidence="2" id="KW-0472">Membrane</keyword>
<feature type="transmembrane region" description="Helical" evidence="2">
    <location>
        <begin position="57"/>
        <end position="76"/>
    </location>
</feature>
<evidence type="ECO:0000256" key="2">
    <source>
        <dbReference type="SAM" id="Phobius"/>
    </source>
</evidence>
<reference evidence="3 4" key="1">
    <citation type="submission" date="2017-10" db="EMBL/GenBank/DDBJ databases">
        <title>Sequencing the genomes of 1000 actinobacteria strains.</title>
        <authorList>
            <person name="Klenk H.-P."/>
        </authorList>
    </citation>
    <scope>NUCLEOTIDE SEQUENCE [LARGE SCALE GENOMIC DNA]</scope>
    <source>
        <strain evidence="3 4">DSM 21838</strain>
    </source>
</reference>
<feature type="region of interest" description="Disordered" evidence="1">
    <location>
        <begin position="1"/>
        <end position="45"/>
    </location>
</feature>
<gene>
    <name evidence="3" type="ORF">ATJ97_0749</name>
</gene>
<keyword evidence="2" id="KW-0812">Transmembrane</keyword>
<keyword evidence="2" id="KW-1133">Transmembrane helix</keyword>
<dbReference type="EMBL" id="PDJI01000004">
    <property type="protein sequence ID" value="PFG38276.1"/>
    <property type="molecule type" value="Genomic_DNA"/>
</dbReference>
<name>A0A2A9EI48_9MICO</name>
<accession>A0A2A9EI48</accession>
<dbReference type="AlphaFoldDB" id="A0A2A9EI48"/>